<name>A0ABU1D715_9BURK</name>
<proteinExistence type="predicted"/>
<evidence type="ECO:0000256" key="1">
    <source>
        <dbReference type="SAM" id="MobiDB-lite"/>
    </source>
</evidence>
<reference evidence="2 3" key="1">
    <citation type="submission" date="2023-08" db="EMBL/GenBank/DDBJ databases">
        <title>Alcaligenaceae gen. nov., a novel taxon isolated from the sludge of Yixing Pesticide Factory.</title>
        <authorList>
            <person name="Ruan L."/>
        </authorList>
    </citation>
    <scope>NUCLEOTIDE SEQUENCE [LARGE SCALE GENOMIC DNA]</scope>
    <source>
        <strain evidence="2 3">LG-2</strain>
    </source>
</reference>
<dbReference type="Proteomes" id="UP001232156">
    <property type="component" value="Unassembled WGS sequence"/>
</dbReference>
<dbReference type="EMBL" id="JAUZQE010000020">
    <property type="protein sequence ID" value="MDR4126229.1"/>
    <property type="molecule type" value="Genomic_DNA"/>
</dbReference>
<gene>
    <name evidence="2" type="ORF">Q8947_09575</name>
</gene>
<dbReference type="RefSeq" id="WP_347287138.1">
    <property type="nucleotide sequence ID" value="NZ_JAUZQE010000020.1"/>
</dbReference>
<keyword evidence="3" id="KW-1185">Reference proteome</keyword>
<accession>A0ABU1D715</accession>
<evidence type="ECO:0000313" key="2">
    <source>
        <dbReference type="EMBL" id="MDR4126229.1"/>
    </source>
</evidence>
<feature type="compositionally biased region" description="Acidic residues" evidence="1">
    <location>
        <begin position="142"/>
        <end position="156"/>
    </location>
</feature>
<feature type="region of interest" description="Disordered" evidence="1">
    <location>
        <begin position="135"/>
        <end position="175"/>
    </location>
</feature>
<protein>
    <submittedName>
        <fullName evidence="2">Uncharacterized protein</fullName>
    </submittedName>
</protein>
<evidence type="ECO:0000313" key="3">
    <source>
        <dbReference type="Proteomes" id="UP001232156"/>
    </source>
</evidence>
<comment type="caution">
    <text evidence="2">The sequence shown here is derived from an EMBL/GenBank/DDBJ whole genome shotgun (WGS) entry which is preliminary data.</text>
</comment>
<organism evidence="2 3">
    <name type="scientific">Yanghanlia caeni</name>
    <dbReference type="NCBI Taxonomy" id="3064283"/>
    <lineage>
        <taxon>Bacteria</taxon>
        <taxon>Pseudomonadati</taxon>
        <taxon>Pseudomonadota</taxon>
        <taxon>Betaproteobacteria</taxon>
        <taxon>Burkholderiales</taxon>
        <taxon>Alcaligenaceae</taxon>
        <taxon>Yanghanlia</taxon>
    </lineage>
</organism>
<sequence length="175" mass="19404">MTTPEPLLVFTREEIELIGLTADALSAYMGKPVIAEIMDAEDTGAEWVAFGIPLDINDEIDEDSTVVIQLGGPDARYAGSRGGLDDDERYSCECLWIIQLSDDEDGRYVKIDPLSQEFVAGNELRELLPFDISDAEFQAGQNDDDENDDTAADDEEARSMDKLLDEAMPPPRRLQ</sequence>